<accession>T1KTE8</accession>
<evidence type="ECO:0000313" key="5">
    <source>
        <dbReference type="Proteomes" id="UP000015104"/>
    </source>
</evidence>
<dbReference type="HOGENOM" id="CLU_054104_1_0_1"/>
<dbReference type="InterPro" id="IPR010059">
    <property type="entry name" value="Uridine_phosphorylase_euk"/>
</dbReference>
<dbReference type="STRING" id="32264.T1KTE8"/>
<comment type="similarity">
    <text evidence="1">Belongs to the PNP/UDP phosphorylase family.</text>
</comment>
<feature type="domain" description="Nucleoside phosphorylase" evidence="3">
    <location>
        <begin position="131"/>
        <end position="360"/>
    </location>
</feature>
<proteinExistence type="inferred from homology"/>
<dbReference type="GO" id="GO:0004850">
    <property type="term" value="F:uridine phosphorylase activity"/>
    <property type="evidence" value="ECO:0007669"/>
    <property type="project" value="InterPro"/>
</dbReference>
<dbReference type="OMA" id="NIEMEAN"/>
<dbReference type="GO" id="GO:0006218">
    <property type="term" value="P:uridine catabolic process"/>
    <property type="evidence" value="ECO:0007669"/>
    <property type="project" value="TreeGrafter"/>
</dbReference>
<protein>
    <recommendedName>
        <fullName evidence="3">Nucleoside phosphorylase domain-containing protein</fullName>
    </recommendedName>
</protein>
<sequence length="368" mass="41523">MTTKPMSRPMPSYLLDRGYKVWNHAEEPLIRQPTSILNHNNNNHSYSHHTHTNHSHNDNRKDLGKLIEEEVTEKRRNGFNLSNPYLNTLEVDKLYHLGLTKKGDNLVKKFGDVKFVCTGESVSRMELTATILKHKLNLTEPVEKINQDVDRFTIYKVGPILCVNHGIGVPSLTILLNEIFKLLAYARCQNVTIFRLGTCGSIGKPPGALIITNKVVDDRQRPLFEQVVLGRVVSLEATVDQELVEELRTIGGTQLSELTIETGTTMATNDFYEGQGRMNGAFCGHTFAERGRHLLSLKKAGIINIEMEANAFFALCTKAKLKCACVDVVVCDRLRGDMSNIDSDQFTLFEQRPALLISKYIQRHMDLN</sequence>
<dbReference type="InterPro" id="IPR035994">
    <property type="entry name" value="Nucleoside_phosphorylase_sf"/>
</dbReference>
<evidence type="ECO:0000256" key="2">
    <source>
        <dbReference type="PIRSR" id="PIRSR610059-50"/>
    </source>
</evidence>
<evidence type="ECO:0000256" key="1">
    <source>
        <dbReference type="ARBA" id="ARBA00010456"/>
    </source>
</evidence>
<name>T1KTE8_TETUR</name>
<reference evidence="4" key="2">
    <citation type="submission" date="2015-06" db="UniProtKB">
        <authorList>
            <consortium name="EnsemblMetazoa"/>
        </authorList>
    </citation>
    <scope>IDENTIFICATION</scope>
</reference>
<dbReference type="EMBL" id="CAEY01000525">
    <property type="status" value="NOT_ANNOTATED_CDS"/>
    <property type="molecule type" value="Genomic_DNA"/>
</dbReference>
<dbReference type="PANTHER" id="PTHR43691">
    <property type="entry name" value="URIDINE PHOSPHORYLASE"/>
    <property type="match status" value="1"/>
</dbReference>
<dbReference type="OrthoDB" id="204058at2759"/>
<dbReference type="AlphaFoldDB" id="T1KTE8"/>
<dbReference type="Gene3D" id="3.40.50.1580">
    <property type="entry name" value="Nucleoside phosphorylase domain"/>
    <property type="match status" value="1"/>
</dbReference>
<feature type="binding site" evidence="2">
    <location>
        <position position="275"/>
    </location>
    <ligand>
        <name>substrate</name>
    </ligand>
</feature>
<reference evidence="5" key="1">
    <citation type="submission" date="2011-08" db="EMBL/GenBank/DDBJ databases">
        <authorList>
            <person name="Rombauts S."/>
        </authorList>
    </citation>
    <scope>NUCLEOTIDE SEQUENCE</scope>
    <source>
        <strain evidence="5">London</strain>
    </source>
</reference>
<feature type="binding site" evidence="2">
    <location>
        <position position="277"/>
    </location>
    <ligand>
        <name>substrate</name>
    </ligand>
</feature>
<evidence type="ECO:0000313" key="4">
    <source>
        <dbReference type="EnsemblMetazoa" id="tetur20g02950.1"/>
    </source>
</evidence>
<dbReference type="EnsemblMetazoa" id="tetur20g02950.1">
    <property type="protein sequence ID" value="tetur20g02950.1"/>
    <property type="gene ID" value="tetur20g02950"/>
</dbReference>
<feature type="binding site" evidence="2">
    <location>
        <begin position="195"/>
        <end position="198"/>
    </location>
    <ligand>
        <name>phosphate</name>
        <dbReference type="ChEBI" id="CHEBI:43474"/>
    </ligand>
</feature>
<dbReference type="eggNOG" id="KOG3728">
    <property type="taxonomic scope" value="Eukaryota"/>
</dbReference>
<dbReference type="KEGG" id="tut:107366925"/>
<organism evidence="4 5">
    <name type="scientific">Tetranychus urticae</name>
    <name type="common">Two-spotted spider mite</name>
    <dbReference type="NCBI Taxonomy" id="32264"/>
    <lineage>
        <taxon>Eukaryota</taxon>
        <taxon>Metazoa</taxon>
        <taxon>Ecdysozoa</taxon>
        <taxon>Arthropoda</taxon>
        <taxon>Chelicerata</taxon>
        <taxon>Arachnida</taxon>
        <taxon>Acari</taxon>
        <taxon>Acariformes</taxon>
        <taxon>Trombidiformes</taxon>
        <taxon>Prostigmata</taxon>
        <taxon>Eleutherengona</taxon>
        <taxon>Raphignathae</taxon>
        <taxon>Tetranychoidea</taxon>
        <taxon>Tetranychidae</taxon>
        <taxon>Tetranychus</taxon>
    </lineage>
</organism>
<dbReference type="PANTHER" id="PTHR43691:SF11">
    <property type="entry name" value="FI09636P-RELATED"/>
    <property type="match status" value="1"/>
</dbReference>
<dbReference type="GO" id="GO:0009166">
    <property type="term" value="P:nucleotide catabolic process"/>
    <property type="evidence" value="ECO:0007669"/>
    <property type="project" value="InterPro"/>
</dbReference>
<dbReference type="NCBIfam" id="TIGR01719">
    <property type="entry name" value="euk_UDPppase"/>
    <property type="match status" value="1"/>
</dbReference>
<evidence type="ECO:0000259" key="3">
    <source>
        <dbReference type="Pfam" id="PF01048"/>
    </source>
</evidence>
<gene>
    <name evidence="4" type="primary">107366925</name>
</gene>
<keyword evidence="5" id="KW-1185">Reference proteome</keyword>
<dbReference type="InterPro" id="IPR000845">
    <property type="entry name" value="Nucleoside_phosphorylase_d"/>
</dbReference>
<feature type="binding site" evidence="2">
    <location>
        <position position="151"/>
    </location>
    <ligand>
        <name>phosphate</name>
        <dbReference type="ChEBI" id="CHEBI:43474"/>
    </ligand>
</feature>
<dbReference type="GO" id="GO:0005829">
    <property type="term" value="C:cytosol"/>
    <property type="evidence" value="ECO:0007669"/>
    <property type="project" value="TreeGrafter"/>
</dbReference>
<dbReference type="Proteomes" id="UP000015104">
    <property type="component" value="Unassembled WGS sequence"/>
</dbReference>
<dbReference type="Pfam" id="PF01048">
    <property type="entry name" value="PNP_UDP_1"/>
    <property type="match status" value="1"/>
</dbReference>
<dbReference type="SUPFAM" id="SSF53167">
    <property type="entry name" value="Purine and uridine phosphorylases"/>
    <property type="match status" value="1"/>
</dbReference>